<dbReference type="PaxDb" id="2903-EOD28859"/>
<evidence type="ECO:0000313" key="2">
    <source>
        <dbReference type="Proteomes" id="UP000013827"/>
    </source>
</evidence>
<keyword evidence="2" id="KW-1185">Reference proteome</keyword>
<dbReference type="KEGG" id="ehx:EMIHUDRAFT_234551"/>
<sequence>MFFAFVATAALSPQPPPSRAGRREVLFAVAAGSLAAPSALLSAPRQARASYAMYQASQKSFDERKADKNWKPVATSDRDSLAQIQRDIAKKRPRSELQMKKPPQYCAGQMHGAVVCCSGVWNVESAWEDKDAPLKCSCWCCCFRQKISRSARVRAGKGVREILRKAADVLQNKL</sequence>
<dbReference type="RefSeq" id="XP_005781288.1">
    <property type="nucleotide sequence ID" value="XM_005781231.1"/>
</dbReference>
<accession>A0A0D3JZC4</accession>
<dbReference type="AlphaFoldDB" id="A0A0D3JZC4"/>
<proteinExistence type="predicted"/>
<dbReference type="GeneID" id="17274405"/>
<name>A0A0D3JZC4_EMIH1</name>
<dbReference type="PROSITE" id="PS51318">
    <property type="entry name" value="TAT"/>
    <property type="match status" value="1"/>
</dbReference>
<dbReference type="InterPro" id="IPR006311">
    <property type="entry name" value="TAT_signal"/>
</dbReference>
<dbReference type="Proteomes" id="UP000013827">
    <property type="component" value="Unassembled WGS sequence"/>
</dbReference>
<dbReference type="EnsemblProtists" id="EOD28859">
    <property type="protein sequence ID" value="EOD28859"/>
    <property type="gene ID" value="EMIHUDRAFT_234551"/>
</dbReference>
<dbReference type="HOGENOM" id="CLU_1542925_0_0_1"/>
<reference evidence="2" key="1">
    <citation type="journal article" date="2013" name="Nature">
        <title>Pan genome of the phytoplankton Emiliania underpins its global distribution.</title>
        <authorList>
            <person name="Read B.A."/>
            <person name="Kegel J."/>
            <person name="Klute M.J."/>
            <person name="Kuo A."/>
            <person name="Lefebvre S.C."/>
            <person name="Maumus F."/>
            <person name="Mayer C."/>
            <person name="Miller J."/>
            <person name="Monier A."/>
            <person name="Salamov A."/>
            <person name="Young J."/>
            <person name="Aguilar M."/>
            <person name="Claverie J.M."/>
            <person name="Frickenhaus S."/>
            <person name="Gonzalez K."/>
            <person name="Herman E.K."/>
            <person name="Lin Y.C."/>
            <person name="Napier J."/>
            <person name="Ogata H."/>
            <person name="Sarno A.F."/>
            <person name="Shmutz J."/>
            <person name="Schroeder D."/>
            <person name="de Vargas C."/>
            <person name="Verret F."/>
            <person name="von Dassow P."/>
            <person name="Valentin K."/>
            <person name="Van de Peer Y."/>
            <person name="Wheeler G."/>
            <person name="Dacks J.B."/>
            <person name="Delwiche C.F."/>
            <person name="Dyhrman S.T."/>
            <person name="Glockner G."/>
            <person name="John U."/>
            <person name="Richards T."/>
            <person name="Worden A.Z."/>
            <person name="Zhang X."/>
            <person name="Grigoriev I.V."/>
            <person name="Allen A.E."/>
            <person name="Bidle K."/>
            <person name="Borodovsky M."/>
            <person name="Bowler C."/>
            <person name="Brownlee C."/>
            <person name="Cock J.M."/>
            <person name="Elias M."/>
            <person name="Gladyshev V.N."/>
            <person name="Groth M."/>
            <person name="Guda C."/>
            <person name="Hadaegh A."/>
            <person name="Iglesias-Rodriguez M.D."/>
            <person name="Jenkins J."/>
            <person name="Jones B.M."/>
            <person name="Lawson T."/>
            <person name="Leese F."/>
            <person name="Lindquist E."/>
            <person name="Lobanov A."/>
            <person name="Lomsadze A."/>
            <person name="Malik S.B."/>
            <person name="Marsh M.E."/>
            <person name="Mackinder L."/>
            <person name="Mock T."/>
            <person name="Mueller-Roeber B."/>
            <person name="Pagarete A."/>
            <person name="Parker M."/>
            <person name="Probert I."/>
            <person name="Quesneville H."/>
            <person name="Raines C."/>
            <person name="Rensing S.A."/>
            <person name="Riano-Pachon D.M."/>
            <person name="Richier S."/>
            <person name="Rokitta S."/>
            <person name="Shiraiwa Y."/>
            <person name="Soanes D.M."/>
            <person name="van der Giezen M."/>
            <person name="Wahlund T.M."/>
            <person name="Williams B."/>
            <person name="Wilson W."/>
            <person name="Wolfe G."/>
            <person name="Wurch L.L."/>
        </authorList>
    </citation>
    <scope>NUCLEOTIDE SEQUENCE</scope>
</reference>
<organism evidence="1 2">
    <name type="scientific">Emiliania huxleyi (strain CCMP1516)</name>
    <dbReference type="NCBI Taxonomy" id="280463"/>
    <lineage>
        <taxon>Eukaryota</taxon>
        <taxon>Haptista</taxon>
        <taxon>Haptophyta</taxon>
        <taxon>Prymnesiophyceae</taxon>
        <taxon>Isochrysidales</taxon>
        <taxon>Noelaerhabdaceae</taxon>
        <taxon>Emiliania</taxon>
    </lineage>
</organism>
<reference evidence="1" key="2">
    <citation type="submission" date="2024-10" db="UniProtKB">
        <authorList>
            <consortium name="EnsemblProtists"/>
        </authorList>
    </citation>
    <scope>IDENTIFICATION</scope>
</reference>
<protein>
    <submittedName>
        <fullName evidence="1">Uncharacterized protein</fullName>
    </submittedName>
</protein>
<evidence type="ECO:0000313" key="1">
    <source>
        <dbReference type="EnsemblProtists" id="EOD28859"/>
    </source>
</evidence>